<feature type="compositionally biased region" description="Polar residues" evidence="1">
    <location>
        <begin position="23"/>
        <end position="38"/>
    </location>
</feature>
<protein>
    <submittedName>
        <fullName evidence="2">Uncharacterized protein</fullName>
    </submittedName>
</protein>
<feature type="compositionally biased region" description="Polar residues" evidence="1">
    <location>
        <begin position="1"/>
        <end position="12"/>
    </location>
</feature>
<gene>
    <name evidence="2" type="ORF">POPTR_002G226400</name>
</gene>
<evidence type="ECO:0000256" key="1">
    <source>
        <dbReference type="SAM" id="MobiDB-lite"/>
    </source>
</evidence>
<name>A0A2K2BMV9_POPTR</name>
<feature type="region of interest" description="Disordered" evidence="1">
    <location>
        <begin position="92"/>
        <end position="111"/>
    </location>
</feature>
<dbReference type="Proteomes" id="UP000006729">
    <property type="component" value="Chromosome 2"/>
</dbReference>
<feature type="region of interest" description="Disordered" evidence="1">
    <location>
        <begin position="1"/>
        <end position="38"/>
    </location>
</feature>
<organism evidence="2 3">
    <name type="scientific">Populus trichocarpa</name>
    <name type="common">Western balsam poplar</name>
    <name type="synonym">Populus balsamifera subsp. trichocarpa</name>
    <dbReference type="NCBI Taxonomy" id="3694"/>
    <lineage>
        <taxon>Eukaryota</taxon>
        <taxon>Viridiplantae</taxon>
        <taxon>Streptophyta</taxon>
        <taxon>Embryophyta</taxon>
        <taxon>Tracheophyta</taxon>
        <taxon>Spermatophyta</taxon>
        <taxon>Magnoliopsida</taxon>
        <taxon>eudicotyledons</taxon>
        <taxon>Gunneridae</taxon>
        <taxon>Pentapetalae</taxon>
        <taxon>rosids</taxon>
        <taxon>fabids</taxon>
        <taxon>Malpighiales</taxon>
        <taxon>Salicaceae</taxon>
        <taxon>Saliceae</taxon>
        <taxon>Populus</taxon>
    </lineage>
</organism>
<evidence type="ECO:0000313" key="3">
    <source>
        <dbReference type="Proteomes" id="UP000006729"/>
    </source>
</evidence>
<keyword evidence="3" id="KW-1185">Reference proteome</keyword>
<reference evidence="2 3" key="1">
    <citation type="journal article" date="2006" name="Science">
        <title>The genome of black cottonwood, Populus trichocarpa (Torr. &amp; Gray).</title>
        <authorList>
            <person name="Tuskan G.A."/>
            <person name="Difazio S."/>
            <person name="Jansson S."/>
            <person name="Bohlmann J."/>
            <person name="Grigoriev I."/>
            <person name="Hellsten U."/>
            <person name="Putnam N."/>
            <person name="Ralph S."/>
            <person name="Rombauts S."/>
            <person name="Salamov A."/>
            <person name="Schein J."/>
            <person name="Sterck L."/>
            <person name="Aerts A."/>
            <person name="Bhalerao R.R."/>
            <person name="Bhalerao R.P."/>
            <person name="Blaudez D."/>
            <person name="Boerjan W."/>
            <person name="Brun A."/>
            <person name="Brunner A."/>
            <person name="Busov V."/>
            <person name="Campbell M."/>
            <person name="Carlson J."/>
            <person name="Chalot M."/>
            <person name="Chapman J."/>
            <person name="Chen G.L."/>
            <person name="Cooper D."/>
            <person name="Coutinho P.M."/>
            <person name="Couturier J."/>
            <person name="Covert S."/>
            <person name="Cronk Q."/>
            <person name="Cunningham R."/>
            <person name="Davis J."/>
            <person name="Degroeve S."/>
            <person name="Dejardin A."/>
            <person name="Depamphilis C."/>
            <person name="Detter J."/>
            <person name="Dirks B."/>
            <person name="Dubchak I."/>
            <person name="Duplessis S."/>
            <person name="Ehlting J."/>
            <person name="Ellis B."/>
            <person name="Gendler K."/>
            <person name="Goodstein D."/>
            <person name="Gribskov M."/>
            <person name="Grimwood J."/>
            <person name="Groover A."/>
            <person name="Gunter L."/>
            <person name="Hamberger B."/>
            <person name="Heinze B."/>
            <person name="Helariutta Y."/>
            <person name="Henrissat B."/>
            <person name="Holligan D."/>
            <person name="Holt R."/>
            <person name="Huang W."/>
            <person name="Islam-Faridi N."/>
            <person name="Jones S."/>
            <person name="Jones-Rhoades M."/>
            <person name="Jorgensen R."/>
            <person name="Joshi C."/>
            <person name="Kangasjarvi J."/>
            <person name="Karlsson J."/>
            <person name="Kelleher C."/>
            <person name="Kirkpatrick R."/>
            <person name="Kirst M."/>
            <person name="Kohler A."/>
            <person name="Kalluri U."/>
            <person name="Larimer F."/>
            <person name="Leebens-Mack J."/>
            <person name="Leple J.C."/>
            <person name="Locascio P."/>
            <person name="Lou Y."/>
            <person name="Lucas S."/>
            <person name="Martin F."/>
            <person name="Montanini B."/>
            <person name="Napoli C."/>
            <person name="Nelson D.R."/>
            <person name="Nelson C."/>
            <person name="Nieminen K."/>
            <person name="Nilsson O."/>
            <person name="Pereda V."/>
            <person name="Peter G."/>
            <person name="Philippe R."/>
            <person name="Pilate G."/>
            <person name="Poliakov A."/>
            <person name="Razumovskaya J."/>
            <person name="Richardson P."/>
            <person name="Rinaldi C."/>
            <person name="Ritland K."/>
            <person name="Rouze P."/>
            <person name="Ryaboy D."/>
            <person name="Schmutz J."/>
            <person name="Schrader J."/>
            <person name="Segerman B."/>
            <person name="Shin H."/>
            <person name="Siddiqui A."/>
            <person name="Sterky F."/>
            <person name="Terry A."/>
            <person name="Tsai C.J."/>
            <person name="Uberbacher E."/>
            <person name="Unneberg P."/>
            <person name="Vahala J."/>
            <person name="Wall K."/>
            <person name="Wessler S."/>
            <person name="Yang G."/>
            <person name="Yin T."/>
            <person name="Douglas C."/>
            <person name="Marra M."/>
            <person name="Sandberg G."/>
            <person name="Van de Peer Y."/>
            <person name="Rokhsar D."/>
        </authorList>
    </citation>
    <scope>NUCLEOTIDE SEQUENCE [LARGE SCALE GENOMIC DNA]</scope>
    <source>
        <strain evidence="3">cv. Nisqually</strain>
    </source>
</reference>
<dbReference type="EMBL" id="CM009291">
    <property type="protein sequence ID" value="PNT51115.1"/>
    <property type="molecule type" value="Genomic_DNA"/>
</dbReference>
<feature type="compositionally biased region" description="Low complexity" evidence="1">
    <location>
        <begin position="96"/>
        <end position="111"/>
    </location>
</feature>
<accession>A0A2K2BMV9</accession>
<sequence length="111" mass="11733">MTPNTGESSSHPPSAFPHKLPSSILTQTTNPQPTPASTQDLLILPVKIVTFTSSPSPWPSEAPAIHGRATTGNPTIAFLLLPHHRPVSLTATSNCFSPSKQKSKSFPASQP</sequence>
<dbReference type="InParanoid" id="A0A2K2BMV9"/>
<evidence type="ECO:0000313" key="2">
    <source>
        <dbReference type="EMBL" id="PNT51115.1"/>
    </source>
</evidence>
<dbReference type="AlphaFoldDB" id="A0A2K2BMV9"/>
<proteinExistence type="predicted"/>